<accession>A0A9Q2IQX5</accession>
<feature type="region of interest" description="Disordered" evidence="1">
    <location>
        <begin position="37"/>
        <end position="61"/>
    </location>
</feature>
<dbReference type="Proteomes" id="UP000661006">
    <property type="component" value="Unassembled WGS sequence"/>
</dbReference>
<feature type="compositionally biased region" description="Basic and acidic residues" evidence="1">
    <location>
        <begin position="47"/>
        <end position="61"/>
    </location>
</feature>
<evidence type="ECO:0000313" key="2">
    <source>
        <dbReference type="EMBL" id="MBF0869823.1"/>
    </source>
</evidence>
<dbReference type="GeneID" id="81473644"/>
<dbReference type="EMBL" id="JABCQN010000001">
    <property type="protein sequence ID" value="MBF0869823.1"/>
    <property type="molecule type" value="Genomic_DNA"/>
</dbReference>
<evidence type="ECO:0000256" key="1">
    <source>
        <dbReference type="SAM" id="MobiDB-lite"/>
    </source>
</evidence>
<gene>
    <name evidence="2" type="ORF">HKD32_02970</name>
</gene>
<name>A0A9Q2IQX5_GLUJA</name>
<reference evidence="2" key="1">
    <citation type="submission" date="2020-04" db="EMBL/GenBank/DDBJ databases">
        <authorList>
            <person name="Sombolestani A."/>
        </authorList>
    </citation>
    <scope>NUCLEOTIDE SEQUENCE</scope>
    <source>
        <strain evidence="2">R71697</strain>
    </source>
</reference>
<protein>
    <submittedName>
        <fullName evidence="2">OadG family protein</fullName>
    </submittedName>
</protein>
<organism evidence="2 3">
    <name type="scientific">Gluconobacter japonicus</name>
    <dbReference type="NCBI Taxonomy" id="376620"/>
    <lineage>
        <taxon>Bacteria</taxon>
        <taxon>Pseudomonadati</taxon>
        <taxon>Pseudomonadota</taxon>
        <taxon>Alphaproteobacteria</taxon>
        <taxon>Acetobacterales</taxon>
        <taxon>Acetobacteraceae</taxon>
        <taxon>Gluconobacter</taxon>
    </lineage>
</organism>
<dbReference type="RefSeq" id="WP_061931575.1">
    <property type="nucleotide sequence ID" value="NZ_JABCQN010000001.1"/>
</dbReference>
<sequence>MLIVFLILLCLVLWTSIYAMYFRKEIVAWFANRFEKDEPSASDELPEPIRYKPEPEAKSDG</sequence>
<reference evidence="2" key="2">
    <citation type="submission" date="2020-11" db="EMBL/GenBank/DDBJ databases">
        <title>Description of novel Gluconobacter species.</title>
        <authorList>
            <person name="Cleenwerck I."/>
            <person name="Cnockaert M."/>
            <person name="Borremans W."/>
            <person name="Wieme A.D."/>
            <person name="De Vuyst L."/>
            <person name="Vandamme P."/>
        </authorList>
    </citation>
    <scope>NUCLEOTIDE SEQUENCE</scope>
    <source>
        <strain evidence="2">R71697</strain>
    </source>
</reference>
<dbReference type="AlphaFoldDB" id="A0A9Q2IQX5"/>
<proteinExistence type="predicted"/>
<comment type="caution">
    <text evidence="2">The sequence shown here is derived from an EMBL/GenBank/DDBJ whole genome shotgun (WGS) entry which is preliminary data.</text>
</comment>
<evidence type="ECO:0000313" key="3">
    <source>
        <dbReference type="Proteomes" id="UP000661006"/>
    </source>
</evidence>